<dbReference type="Gene3D" id="2.60.40.790">
    <property type="match status" value="2"/>
</dbReference>
<dbReference type="GO" id="GO:0042026">
    <property type="term" value="P:protein refolding"/>
    <property type="evidence" value="ECO:0007669"/>
    <property type="project" value="TreeGrafter"/>
</dbReference>
<accession>A0A183A5P0</accession>
<dbReference type="WBParaSite" id="ECPE_0000227501-mRNA-1">
    <property type="protein sequence ID" value="ECPE_0000227501-mRNA-1"/>
    <property type="gene ID" value="ECPE_0000227501"/>
</dbReference>
<evidence type="ECO:0000259" key="4">
    <source>
        <dbReference type="PROSITE" id="PS01031"/>
    </source>
</evidence>
<evidence type="ECO:0000256" key="3">
    <source>
        <dbReference type="SAM" id="MobiDB-lite"/>
    </source>
</evidence>
<feature type="domain" description="SHSP" evidence="4">
    <location>
        <begin position="273"/>
        <end position="389"/>
    </location>
</feature>
<evidence type="ECO:0000256" key="2">
    <source>
        <dbReference type="RuleBase" id="RU003616"/>
    </source>
</evidence>
<dbReference type="InterPro" id="IPR008978">
    <property type="entry name" value="HSP20-like_chaperone"/>
</dbReference>
<dbReference type="GO" id="GO:0005634">
    <property type="term" value="C:nucleus"/>
    <property type="evidence" value="ECO:0007669"/>
    <property type="project" value="TreeGrafter"/>
</dbReference>
<name>A0A183A5P0_9TREM</name>
<dbReference type="Proteomes" id="UP000272942">
    <property type="component" value="Unassembled WGS sequence"/>
</dbReference>
<evidence type="ECO:0000313" key="7">
    <source>
        <dbReference type="WBParaSite" id="ECPE_0000227501-mRNA-1"/>
    </source>
</evidence>
<dbReference type="PANTHER" id="PTHR45640">
    <property type="entry name" value="HEAT SHOCK PROTEIN HSP-12.2-RELATED"/>
    <property type="match status" value="1"/>
</dbReference>
<reference evidence="5 6" key="2">
    <citation type="submission" date="2018-11" db="EMBL/GenBank/DDBJ databases">
        <authorList>
            <consortium name="Pathogen Informatics"/>
        </authorList>
    </citation>
    <scope>NUCLEOTIDE SEQUENCE [LARGE SCALE GENOMIC DNA]</scope>
    <source>
        <strain evidence="5 6">Egypt</strain>
    </source>
</reference>
<dbReference type="PANTHER" id="PTHR45640:SF26">
    <property type="entry name" value="RE23625P"/>
    <property type="match status" value="1"/>
</dbReference>
<dbReference type="Pfam" id="PF00011">
    <property type="entry name" value="HSP20"/>
    <property type="match status" value="2"/>
</dbReference>
<dbReference type="EMBL" id="UZAN01039512">
    <property type="protein sequence ID" value="VDP65980.1"/>
    <property type="molecule type" value="Genomic_DNA"/>
</dbReference>
<comment type="similarity">
    <text evidence="1 2">Belongs to the small heat shock protein (HSP20) family.</text>
</comment>
<dbReference type="OrthoDB" id="1431247at2759"/>
<dbReference type="AlphaFoldDB" id="A0A183A5P0"/>
<feature type="domain" description="SHSP" evidence="4">
    <location>
        <begin position="22"/>
        <end position="132"/>
    </location>
</feature>
<dbReference type="SUPFAM" id="SSF49764">
    <property type="entry name" value="HSP20-like chaperones"/>
    <property type="match status" value="2"/>
</dbReference>
<keyword evidence="6" id="KW-1185">Reference proteome</keyword>
<gene>
    <name evidence="5" type="ORF">ECPE_LOCUS2275</name>
</gene>
<evidence type="ECO:0000313" key="5">
    <source>
        <dbReference type="EMBL" id="VDP65980.1"/>
    </source>
</evidence>
<reference evidence="7" key="1">
    <citation type="submission" date="2016-06" db="UniProtKB">
        <authorList>
            <consortium name="WormBaseParasite"/>
        </authorList>
    </citation>
    <scope>IDENTIFICATION</scope>
</reference>
<dbReference type="InterPro" id="IPR001436">
    <property type="entry name" value="Alpha-crystallin/sHSP_animal"/>
</dbReference>
<dbReference type="InterPro" id="IPR002068">
    <property type="entry name" value="A-crystallin/Hsp20_dom"/>
</dbReference>
<proteinExistence type="inferred from homology"/>
<evidence type="ECO:0000313" key="6">
    <source>
        <dbReference type="Proteomes" id="UP000272942"/>
    </source>
</evidence>
<dbReference type="GO" id="GO:0005737">
    <property type="term" value="C:cytoplasm"/>
    <property type="evidence" value="ECO:0007669"/>
    <property type="project" value="TreeGrafter"/>
</dbReference>
<organism evidence="7">
    <name type="scientific">Echinostoma caproni</name>
    <dbReference type="NCBI Taxonomy" id="27848"/>
    <lineage>
        <taxon>Eukaryota</taxon>
        <taxon>Metazoa</taxon>
        <taxon>Spiralia</taxon>
        <taxon>Lophotrochozoa</taxon>
        <taxon>Platyhelminthes</taxon>
        <taxon>Trematoda</taxon>
        <taxon>Digenea</taxon>
        <taxon>Plagiorchiida</taxon>
        <taxon>Echinostomata</taxon>
        <taxon>Echinostomatoidea</taxon>
        <taxon>Echinostomatidae</taxon>
        <taxon>Echinostoma</taxon>
    </lineage>
</organism>
<dbReference type="PROSITE" id="PS01031">
    <property type="entry name" value="SHSP"/>
    <property type="match status" value="2"/>
</dbReference>
<feature type="region of interest" description="Disordered" evidence="3">
    <location>
        <begin position="247"/>
        <end position="275"/>
    </location>
</feature>
<dbReference type="GO" id="GO:0009408">
    <property type="term" value="P:response to heat"/>
    <property type="evidence" value="ECO:0007669"/>
    <property type="project" value="TreeGrafter"/>
</dbReference>
<evidence type="ECO:0000256" key="1">
    <source>
        <dbReference type="PROSITE-ProRule" id="PRU00285"/>
    </source>
</evidence>
<protein>
    <submittedName>
        <fullName evidence="7">SHSP domain-containing protein</fullName>
    </submittedName>
</protein>
<dbReference type="GO" id="GO:0051082">
    <property type="term" value="F:unfolded protein binding"/>
    <property type="evidence" value="ECO:0007669"/>
    <property type="project" value="TreeGrafter"/>
</dbReference>
<dbReference type="CDD" id="cd06526">
    <property type="entry name" value="metazoan_ACD"/>
    <property type="match status" value="2"/>
</dbReference>
<sequence>MFHAPPLSPSASVTDRQSVVFGTAAPSQPRYFRDPKGKLKYAIEVDLNGFPEENISVTNVRNIINIDAKFVDVDVNGDERTHELRRELYLPANVDANSVTCVLRADGILIIEADAMENLQRPFSQPHSAQMSRLSTANYLASPTRFTSPPPYTPPSFDRSNVYGYNADPRRITFHESGTVAHSSSRNRSSISHFNNQPEFFARPPSVNRVSFAKFPTEYILKSSPAPRPAKNVRLVAPTAVNQSSNASNLQTTWKRGLSVSPERPSRQNLHFPYGNVAKSNHTNSSLGNKRFTLNVDVGPHVRPEDLSVSVQNGVVVISAKRFVGNKTSQFGVNRPNRMIYEHRSEHTLPAHVDPTDLTCRLANGIVSIDAPFSIGSSPNLGSVTAKNQSAKLSSVNSNAQKKSMNNTRKSSFPFVRAKNMWPGKYT</sequence>